<protein>
    <submittedName>
        <fullName evidence="1">Uncharacterized protein</fullName>
    </submittedName>
</protein>
<gene>
    <name evidence="1" type="ORF">SORBI_3004G347000</name>
</gene>
<reference evidence="2" key="2">
    <citation type="journal article" date="2018" name="Plant J.">
        <title>The Sorghum bicolor reference genome: improved assembly, gene annotations, a transcriptome atlas, and signatures of genome organization.</title>
        <authorList>
            <person name="McCormick R.F."/>
            <person name="Truong S.K."/>
            <person name="Sreedasyam A."/>
            <person name="Jenkins J."/>
            <person name="Shu S."/>
            <person name="Sims D."/>
            <person name="Kennedy M."/>
            <person name="Amirebrahimi M."/>
            <person name="Weers B.D."/>
            <person name="McKinley B."/>
            <person name="Mattison A."/>
            <person name="Morishige D.T."/>
            <person name="Grimwood J."/>
            <person name="Schmutz J."/>
            <person name="Mullet J.E."/>
        </authorList>
    </citation>
    <scope>NUCLEOTIDE SEQUENCE [LARGE SCALE GENOMIC DNA]</scope>
    <source>
        <strain evidence="2">cv. BTx623</strain>
    </source>
</reference>
<proteinExistence type="predicted"/>
<sequence length="78" mass="9438">MHQIKQLETRTYTPSIYLSIYLSAFRPQYRRRHRRRRRIEQEQGDVERIVVDLSSYLTCIDLEKIVMDTVPQLKRGVS</sequence>
<dbReference type="EMBL" id="CM000763">
    <property type="protein sequence ID" value="OQU85960.1"/>
    <property type="molecule type" value="Genomic_DNA"/>
</dbReference>
<accession>A0A1Z5RQD5</accession>
<evidence type="ECO:0000313" key="2">
    <source>
        <dbReference type="Proteomes" id="UP000000768"/>
    </source>
</evidence>
<keyword evidence="2" id="KW-1185">Reference proteome</keyword>
<name>A0A1Z5RQD5_SORBI</name>
<organism evidence="1 2">
    <name type="scientific">Sorghum bicolor</name>
    <name type="common">Sorghum</name>
    <name type="synonym">Sorghum vulgare</name>
    <dbReference type="NCBI Taxonomy" id="4558"/>
    <lineage>
        <taxon>Eukaryota</taxon>
        <taxon>Viridiplantae</taxon>
        <taxon>Streptophyta</taxon>
        <taxon>Embryophyta</taxon>
        <taxon>Tracheophyta</taxon>
        <taxon>Spermatophyta</taxon>
        <taxon>Magnoliopsida</taxon>
        <taxon>Liliopsida</taxon>
        <taxon>Poales</taxon>
        <taxon>Poaceae</taxon>
        <taxon>PACMAD clade</taxon>
        <taxon>Panicoideae</taxon>
        <taxon>Andropogonodae</taxon>
        <taxon>Andropogoneae</taxon>
        <taxon>Sorghinae</taxon>
        <taxon>Sorghum</taxon>
    </lineage>
</organism>
<evidence type="ECO:0000313" key="1">
    <source>
        <dbReference type="EMBL" id="OQU85960.1"/>
    </source>
</evidence>
<dbReference type="AlphaFoldDB" id="A0A1Z5RQD5"/>
<reference evidence="1 2" key="1">
    <citation type="journal article" date="2009" name="Nature">
        <title>The Sorghum bicolor genome and the diversification of grasses.</title>
        <authorList>
            <person name="Paterson A.H."/>
            <person name="Bowers J.E."/>
            <person name="Bruggmann R."/>
            <person name="Dubchak I."/>
            <person name="Grimwood J."/>
            <person name="Gundlach H."/>
            <person name="Haberer G."/>
            <person name="Hellsten U."/>
            <person name="Mitros T."/>
            <person name="Poliakov A."/>
            <person name="Schmutz J."/>
            <person name="Spannagl M."/>
            <person name="Tang H."/>
            <person name="Wang X."/>
            <person name="Wicker T."/>
            <person name="Bharti A.K."/>
            <person name="Chapman J."/>
            <person name="Feltus F.A."/>
            <person name="Gowik U."/>
            <person name="Grigoriev I.V."/>
            <person name="Lyons E."/>
            <person name="Maher C.A."/>
            <person name="Martis M."/>
            <person name="Narechania A."/>
            <person name="Otillar R.P."/>
            <person name="Penning B.W."/>
            <person name="Salamov A.A."/>
            <person name="Wang Y."/>
            <person name="Zhang L."/>
            <person name="Carpita N.C."/>
            <person name="Freeling M."/>
            <person name="Gingle A.R."/>
            <person name="Hash C.T."/>
            <person name="Keller B."/>
            <person name="Klein P."/>
            <person name="Kresovich S."/>
            <person name="McCann M.C."/>
            <person name="Ming R."/>
            <person name="Peterson D.G."/>
            <person name="Mehboob-ur-Rahman"/>
            <person name="Ware D."/>
            <person name="Westhoff P."/>
            <person name="Mayer K.F."/>
            <person name="Messing J."/>
            <person name="Rokhsar D.S."/>
        </authorList>
    </citation>
    <scope>NUCLEOTIDE SEQUENCE [LARGE SCALE GENOMIC DNA]</scope>
    <source>
        <strain evidence="2">cv. BTx623</strain>
    </source>
</reference>
<dbReference type="InParanoid" id="A0A1Z5RQD5"/>
<dbReference type="Proteomes" id="UP000000768">
    <property type="component" value="Chromosome 4"/>
</dbReference>
<dbReference type="Gramene" id="OQU85960">
    <property type="protein sequence ID" value="OQU85960"/>
    <property type="gene ID" value="SORBI_3004G347000"/>
</dbReference>